<proteinExistence type="predicted"/>
<keyword evidence="2" id="KW-1185">Reference proteome</keyword>
<sequence>MPEKSTGTDAMLPKKFKGLWCRALKLSHLSALNAETIALWAKDAGLDVQEVVEKRVGAFRPIPAVALTVAGNTAYFPTISATDDPAWVESRRAHERIAAIWSKAEWFESLWVPRGQIGPLLVAVEHRSKEEAIIQFDYHTSTIYTLAFQAVCIAQLISKSRTLAPFYPIVREAYLAFYAGHRASSIAALIPVMEGALQRISVENGNLHVAEQIDRVIDRACGLAARISFDCNWVPDEYTTTEYLYGQDERVFIFETFRQWLKDVFFRNTDKYEGVTWLNRHLFAHGTSTDWANDGNFRRLVVALATFGVIESWHDESNSVPMLLPEMNNDSVLLWQQAQLQAQGQLALRMLEQQNYQKYGQIVPPRPTDDGSLLRKAYLTDECIKDLVRPLRDAGWDVEMGEPDEQALKMKVIARGGGTEIHVGLLFSCATDTEIYRELAKSCIAILYLGPPDVQKAFTQGINVHVGPVAGWQPPRAPRLP</sequence>
<gene>
    <name evidence="1" type="ORF">PQR66_35060</name>
</gene>
<organism evidence="1 2">
    <name type="scientific">Paraburkholderia agricolaris</name>
    <dbReference type="NCBI Taxonomy" id="2152888"/>
    <lineage>
        <taxon>Bacteria</taxon>
        <taxon>Pseudomonadati</taxon>
        <taxon>Pseudomonadota</taxon>
        <taxon>Betaproteobacteria</taxon>
        <taxon>Burkholderiales</taxon>
        <taxon>Burkholderiaceae</taxon>
        <taxon>Paraburkholderia</taxon>
    </lineage>
</organism>
<evidence type="ECO:0000313" key="2">
    <source>
        <dbReference type="Proteomes" id="UP001629249"/>
    </source>
</evidence>
<dbReference type="EMBL" id="JAQQFN010000037">
    <property type="protein sequence ID" value="MFL9888288.1"/>
    <property type="molecule type" value="Genomic_DNA"/>
</dbReference>
<dbReference type="Proteomes" id="UP001629249">
    <property type="component" value="Unassembled WGS sequence"/>
</dbReference>
<reference evidence="1 2" key="1">
    <citation type="journal article" date="2024" name="Chem. Sci.">
        <title>Discovery of megapolipeptins by genome mining of a Burkholderiales bacteria collection.</title>
        <authorList>
            <person name="Paulo B.S."/>
            <person name="Recchia M.J.J."/>
            <person name="Lee S."/>
            <person name="Fergusson C.H."/>
            <person name="Romanowski S.B."/>
            <person name="Hernandez A."/>
            <person name="Krull N."/>
            <person name="Liu D.Y."/>
            <person name="Cavanagh H."/>
            <person name="Bos A."/>
            <person name="Gray C.A."/>
            <person name="Murphy B.T."/>
            <person name="Linington R.G."/>
            <person name="Eustaquio A.S."/>
        </authorList>
    </citation>
    <scope>NUCLEOTIDE SEQUENCE [LARGE SCALE GENOMIC DNA]</scope>
    <source>
        <strain evidence="1 2">RL16-012-BIC-B</strain>
    </source>
</reference>
<dbReference type="RefSeq" id="WP_408334432.1">
    <property type="nucleotide sequence ID" value="NZ_JAQQFH010000043.1"/>
</dbReference>
<evidence type="ECO:0000313" key="1">
    <source>
        <dbReference type="EMBL" id="MFL9888288.1"/>
    </source>
</evidence>
<comment type="caution">
    <text evidence="1">The sequence shown here is derived from an EMBL/GenBank/DDBJ whole genome shotgun (WGS) entry which is preliminary data.</text>
</comment>
<protein>
    <submittedName>
        <fullName evidence="1">Uncharacterized protein</fullName>
    </submittedName>
</protein>
<accession>A0ABW9A1N9</accession>
<name>A0ABW9A1N9_9BURK</name>